<dbReference type="STRING" id="1806994.A0A507C4N9"/>
<comment type="caution">
    <text evidence="6">The sequence shown here is derived from an EMBL/GenBank/DDBJ whole genome shotgun (WGS) entry which is preliminary data.</text>
</comment>
<accession>A0A507C4N9</accession>
<proteinExistence type="inferred from homology"/>
<evidence type="ECO:0000259" key="5">
    <source>
        <dbReference type="PROSITE" id="PS51886"/>
    </source>
</evidence>
<keyword evidence="7" id="KW-1185">Reference proteome</keyword>
<dbReference type="PANTHER" id="PTHR42877">
    <property type="entry name" value="L-ORNITHINE N(5)-MONOOXYGENASE-RELATED"/>
    <property type="match status" value="1"/>
</dbReference>
<dbReference type="GO" id="GO:0050661">
    <property type="term" value="F:NADP binding"/>
    <property type="evidence" value="ECO:0007669"/>
    <property type="project" value="InterPro"/>
</dbReference>
<keyword evidence="3" id="KW-0274">FAD</keyword>
<evidence type="ECO:0000256" key="3">
    <source>
        <dbReference type="ARBA" id="ARBA00022827"/>
    </source>
</evidence>
<organism evidence="6 7">
    <name type="scientific">Synchytrium microbalum</name>
    <dbReference type="NCBI Taxonomy" id="1806994"/>
    <lineage>
        <taxon>Eukaryota</taxon>
        <taxon>Fungi</taxon>
        <taxon>Fungi incertae sedis</taxon>
        <taxon>Chytridiomycota</taxon>
        <taxon>Chytridiomycota incertae sedis</taxon>
        <taxon>Chytridiomycetes</taxon>
        <taxon>Synchytriales</taxon>
        <taxon>Synchytriaceae</taxon>
        <taxon>Synchytrium</taxon>
    </lineage>
</organism>
<dbReference type="SUPFAM" id="SSF51905">
    <property type="entry name" value="FAD/NAD(P)-binding domain"/>
    <property type="match status" value="1"/>
</dbReference>
<dbReference type="RefSeq" id="XP_031025320.1">
    <property type="nucleotide sequence ID" value="XM_031168591.1"/>
</dbReference>
<dbReference type="Proteomes" id="UP000319731">
    <property type="component" value="Unassembled WGS sequence"/>
</dbReference>
<dbReference type="PANTHER" id="PTHR42877:SF4">
    <property type="entry name" value="FAD_NAD(P)-BINDING DOMAIN-CONTAINING PROTEIN-RELATED"/>
    <property type="match status" value="1"/>
</dbReference>
<dbReference type="PROSITE" id="PS51886">
    <property type="entry name" value="TLDC"/>
    <property type="match status" value="1"/>
</dbReference>
<dbReference type="SMART" id="SM00584">
    <property type="entry name" value="TLDc"/>
    <property type="match status" value="1"/>
</dbReference>
<dbReference type="GO" id="GO:0050660">
    <property type="term" value="F:flavin adenine dinucleotide binding"/>
    <property type="evidence" value="ECO:0007669"/>
    <property type="project" value="InterPro"/>
</dbReference>
<dbReference type="GO" id="GO:0004499">
    <property type="term" value="F:N,N-dimethylaniline monooxygenase activity"/>
    <property type="evidence" value="ECO:0007669"/>
    <property type="project" value="InterPro"/>
</dbReference>
<dbReference type="InterPro" id="IPR006571">
    <property type="entry name" value="TLDc_dom"/>
</dbReference>
<evidence type="ECO:0000313" key="6">
    <source>
        <dbReference type="EMBL" id="TPX34642.1"/>
    </source>
</evidence>
<dbReference type="Gene3D" id="3.50.50.60">
    <property type="entry name" value="FAD/NAD(P)-binding domain"/>
    <property type="match status" value="3"/>
</dbReference>
<gene>
    <name evidence="6" type="ORF">SmJEL517_g02663</name>
</gene>
<dbReference type="EMBL" id="QEAO01000012">
    <property type="protein sequence ID" value="TPX34642.1"/>
    <property type="molecule type" value="Genomic_DNA"/>
</dbReference>
<keyword evidence="4" id="KW-0560">Oxidoreductase</keyword>
<dbReference type="InterPro" id="IPR051209">
    <property type="entry name" value="FAD-bind_Monooxygenase_sf"/>
</dbReference>
<dbReference type="InterPro" id="IPR020946">
    <property type="entry name" value="Flavin_mOase-like"/>
</dbReference>
<evidence type="ECO:0000256" key="4">
    <source>
        <dbReference type="ARBA" id="ARBA00023002"/>
    </source>
</evidence>
<dbReference type="Pfam" id="PF00743">
    <property type="entry name" value="FMO-like"/>
    <property type="match status" value="1"/>
</dbReference>
<dbReference type="Pfam" id="PF07534">
    <property type="entry name" value="TLD"/>
    <property type="match status" value="1"/>
</dbReference>
<keyword evidence="2" id="KW-0285">Flavoprotein</keyword>
<dbReference type="Pfam" id="PF13450">
    <property type="entry name" value="NAD_binding_8"/>
    <property type="match status" value="1"/>
</dbReference>
<evidence type="ECO:0000256" key="1">
    <source>
        <dbReference type="ARBA" id="ARBA00010139"/>
    </source>
</evidence>
<sequence length="972" mass="109422">MERLSAIANHLQASSGASSKRQTRVICAGAGASGICMVREWKRSASLKDIELQVYEKSSAPGGTWYETRYPGAACDVPSHSYSFTFAHNPNWSRPYCGWQEIGQYFDRVARDVGVYEHTQFNTFITSLDWDDAKGIYYVSWTETTPQGERHGRDWCNFFINGTGVLNSPKYPTEIRGYESFLGPKIHTARWDDSYDFRDKKVMVIGTGASAIQLIPALLEDKFQVKSMTIIQRTPSWIMPYRLKGVFSEEDKKKHAQDRAYSERYRQEMYDFFELEMDMFIKGSQKAQKAMSIATKNMKKQVNDEKLLQKLLPTYPVGARRLTPHDSYLAKIQDPRVTLVTDGVKEITPTGITTVDGVHYDADVICVATGYNTNFVPRFKCTGKNGATLQDLWQDHAEAYYGLAVAKFPNLFFSLGPSSPVGTNSALPIIERLSKYFWQLILIAHTYELSTFIKAIEPNAKYQHEWYVKGQEFLKKTIWTSEGTGGWYKFKQGDVKIWPGTTNEYFRVLREPNWQHFDVVFHDGTSNTSRLPGSSYEWNDDGGTMKSSDLDLHVTMDFGLKIRKDAWFNASDGLSSGKPLTSNSVEAHLRKFASNALASAVIAQPSTPECAVWTLQDLALLASKLCNPDRGILQQLADTYKGSAPRLNAKQLVTDIATGGLRCFQPPRQTTYTPSDRFIEFLLSAPKSHTADHFLDEGSDTTGPGLDSEFGLWAENQMLIIRLWKMLFEACLFEIPPASTEKTPRPFRVAPTLSRPSLLLSHEDVLTIDSSLAPNHRISTEWPLLFSTQRDGKSWTLFQNSIQDAGATLLIIRDKQGCVFGGFASEAWNLSPKFFGDSSSFLCGLRPKIGVFTPTGYNKNYQYFNHGTSTLTNGLGMGGQMDYFALYVNSSFETGHSKANPVSTTFNSPRLSASEEFKIDTVEVWLVTRKEVDENMMPDKKSILDTHPDAANMLEIAGKHMYGKEVRDVNLE</sequence>
<feature type="domain" description="TLDc" evidence="5">
    <location>
        <begin position="758"/>
        <end position="928"/>
    </location>
</feature>
<dbReference type="InterPro" id="IPR036188">
    <property type="entry name" value="FAD/NAD-bd_sf"/>
</dbReference>
<name>A0A507C4N9_9FUNG</name>
<dbReference type="AlphaFoldDB" id="A0A507C4N9"/>
<comment type="similarity">
    <text evidence="1">Belongs to the FAD-binding monooxygenase family.</text>
</comment>
<protein>
    <recommendedName>
        <fullName evidence="5">TLDc domain-containing protein</fullName>
    </recommendedName>
</protein>
<dbReference type="GeneID" id="42003888"/>
<dbReference type="OrthoDB" id="26679at2759"/>
<evidence type="ECO:0000256" key="2">
    <source>
        <dbReference type="ARBA" id="ARBA00022630"/>
    </source>
</evidence>
<evidence type="ECO:0000313" key="7">
    <source>
        <dbReference type="Proteomes" id="UP000319731"/>
    </source>
</evidence>
<reference evidence="6 7" key="1">
    <citation type="journal article" date="2019" name="Sci. Rep.">
        <title>Comparative genomics of chytrid fungi reveal insights into the obligate biotrophic and pathogenic lifestyle of Synchytrium endobioticum.</title>
        <authorList>
            <person name="van de Vossenberg B.T.L.H."/>
            <person name="Warris S."/>
            <person name="Nguyen H.D.T."/>
            <person name="van Gent-Pelzer M.P.E."/>
            <person name="Joly D.L."/>
            <person name="van de Geest H.C."/>
            <person name="Bonants P.J.M."/>
            <person name="Smith D.S."/>
            <person name="Levesque C.A."/>
            <person name="van der Lee T.A.J."/>
        </authorList>
    </citation>
    <scope>NUCLEOTIDE SEQUENCE [LARGE SCALE GENOMIC DNA]</scope>
    <source>
        <strain evidence="6 7">JEL517</strain>
    </source>
</reference>